<evidence type="ECO:0000259" key="2">
    <source>
        <dbReference type="PROSITE" id="PS50113"/>
    </source>
</evidence>
<dbReference type="EMBL" id="LJCR01000491">
    <property type="protein sequence ID" value="KPV52600.1"/>
    <property type="molecule type" value="Genomic_DNA"/>
</dbReference>
<feature type="domain" description="PAC" evidence="2">
    <location>
        <begin position="135"/>
        <end position="187"/>
    </location>
</feature>
<dbReference type="InterPro" id="IPR000014">
    <property type="entry name" value="PAS"/>
</dbReference>
<dbReference type="InterPro" id="IPR003018">
    <property type="entry name" value="GAF"/>
</dbReference>
<dbReference type="SUPFAM" id="SSF55785">
    <property type="entry name" value="PYP-like sensor domain (PAS domain)"/>
    <property type="match status" value="1"/>
</dbReference>
<dbReference type="NCBIfam" id="TIGR00229">
    <property type="entry name" value="sensory_box"/>
    <property type="match status" value="1"/>
</dbReference>
<dbReference type="CDD" id="cd00130">
    <property type="entry name" value="PAS"/>
    <property type="match status" value="1"/>
</dbReference>
<dbReference type="InterPro" id="IPR000700">
    <property type="entry name" value="PAS-assoc_C"/>
</dbReference>
<dbReference type="SMART" id="SM00065">
    <property type="entry name" value="GAF"/>
    <property type="match status" value="1"/>
</dbReference>
<feature type="non-terminal residue" evidence="3">
    <location>
        <position position="381"/>
    </location>
</feature>
<organism evidence="3 4">
    <name type="scientific">Kouleothrix aurantiaca</name>
    <dbReference type="NCBI Taxonomy" id="186479"/>
    <lineage>
        <taxon>Bacteria</taxon>
        <taxon>Bacillati</taxon>
        <taxon>Chloroflexota</taxon>
        <taxon>Chloroflexia</taxon>
        <taxon>Chloroflexales</taxon>
        <taxon>Roseiflexineae</taxon>
        <taxon>Roseiflexaceae</taxon>
        <taxon>Kouleothrix</taxon>
    </lineage>
</organism>
<dbReference type="InterPro" id="IPR035965">
    <property type="entry name" value="PAS-like_dom_sf"/>
</dbReference>
<accession>A0A0P9D136</accession>
<dbReference type="Gene3D" id="3.30.450.40">
    <property type="match status" value="1"/>
</dbReference>
<dbReference type="PROSITE" id="PS50112">
    <property type="entry name" value="PAS"/>
    <property type="match status" value="1"/>
</dbReference>
<dbReference type="Pfam" id="PF13185">
    <property type="entry name" value="GAF_2"/>
    <property type="match status" value="1"/>
</dbReference>
<protein>
    <recommendedName>
        <fullName evidence="5">Histidine kinase</fullName>
    </recommendedName>
</protein>
<evidence type="ECO:0000259" key="1">
    <source>
        <dbReference type="PROSITE" id="PS50112"/>
    </source>
</evidence>
<reference evidence="3 4" key="1">
    <citation type="submission" date="2015-09" db="EMBL/GenBank/DDBJ databases">
        <title>Draft genome sequence of Kouleothrix aurantiaca JCM 19913.</title>
        <authorList>
            <person name="Hemp J."/>
        </authorList>
    </citation>
    <scope>NUCLEOTIDE SEQUENCE [LARGE SCALE GENOMIC DNA]</scope>
    <source>
        <strain evidence="3 4">COM-B</strain>
    </source>
</reference>
<dbReference type="AlphaFoldDB" id="A0A0P9D136"/>
<dbReference type="PROSITE" id="PS50113">
    <property type="entry name" value="PAC"/>
    <property type="match status" value="1"/>
</dbReference>
<proteinExistence type="predicted"/>
<name>A0A0P9D136_9CHLR</name>
<feature type="domain" description="PAS" evidence="1">
    <location>
        <begin position="61"/>
        <end position="106"/>
    </location>
</feature>
<evidence type="ECO:0000313" key="3">
    <source>
        <dbReference type="EMBL" id="KPV52600.1"/>
    </source>
</evidence>
<dbReference type="SMART" id="SM00091">
    <property type="entry name" value="PAS"/>
    <property type="match status" value="1"/>
</dbReference>
<comment type="caution">
    <text evidence="3">The sequence shown here is derived from an EMBL/GenBank/DDBJ whole genome shotgun (WGS) entry which is preliminary data.</text>
</comment>
<dbReference type="Proteomes" id="UP000050509">
    <property type="component" value="Unassembled WGS sequence"/>
</dbReference>
<dbReference type="Gene3D" id="3.30.450.20">
    <property type="entry name" value="PAS domain"/>
    <property type="match status" value="1"/>
</dbReference>
<dbReference type="InterPro" id="IPR029016">
    <property type="entry name" value="GAF-like_dom_sf"/>
</dbReference>
<evidence type="ECO:0000313" key="4">
    <source>
        <dbReference type="Proteomes" id="UP000050509"/>
    </source>
</evidence>
<gene>
    <name evidence="3" type="ORF">SE17_14515</name>
</gene>
<dbReference type="InterPro" id="IPR013656">
    <property type="entry name" value="PAS_4"/>
</dbReference>
<evidence type="ECO:0008006" key="5">
    <source>
        <dbReference type="Google" id="ProtNLM"/>
    </source>
</evidence>
<keyword evidence="4" id="KW-1185">Reference proteome</keyword>
<dbReference type="Pfam" id="PF08448">
    <property type="entry name" value="PAS_4"/>
    <property type="match status" value="1"/>
</dbReference>
<sequence length="381" mass="41811">MHSLLARQVKRHLGEAALSPDIARLLEAIGQSYAQADTDREMLVRSLELVSDELRGMHVSMRAIFEQLVNSSAEGIFAFDHRLRFTAWNPAMAEISGVRNTQVIGKLAGEVFPEFVASDGIGHFASALAGQVTTTEIMPSFVAAEHRDRVFESRYAPLRDENGALIGGLAVIRDITRPKHTQEKLQRQLRETLLLNRVIAAATSVQEPRQILNIVCEELALTLNLPQAASALLNDDRTALDVVAEYCEPGRPSALGVLLPLAGNEASQYVIEHRQPLVISNAQTDARNQAFHEVGQQRGTVTLLIVPLIIRNVVVGTIGLDALDERVFSEEEIALAQSVAAAVSQALENAQLYVAVQQELAERRKAEAERERAYADLLHAK</sequence>
<dbReference type="SUPFAM" id="SSF55781">
    <property type="entry name" value="GAF domain-like"/>
    <property type="match status" value="1"/>
</dbReference>